<dbReference type="PANTHER" id="PTHR42748:SF30">
    <property type="entry name" value="NMRA-LIKE DOMAIN-CONTAINING PROTEIN"/>
    <property type="match status" value="1"/>
</dbReference>
<accession>A0AAD5UCX5</accession>
<proteinExistence type="inferred from homology"/>
<comment type="caution">
    <text evidence="6">The sequence shown here is derived from an EMBL/GenBank/DDBJ whole genome shotgun (WGS) entry which is preliminary data.</text>
</comment>
<sequence>MTKNSHAKDHPKDHKRAPAKTKAKVEPKEEKKPHQKETVAIVDANSAQGYSAVKYIVKKGRFNVKALVRDMNGVHVDALKKKRHVEVVKVNFDSVKAMEEAFEDCACVFAAFDEKEYADPVKGLKLGQTMVDAARKANIDHFIWSTMDAHTGISIYETISEVDQYLKSSRVPRTSLYTSISYEQFKEHFCKKQHDGTLSFQLPVNEESKIPMYYEAEVGAWVAEVMEHPQIYIHKDVDVAAEFISPLEMKRAFEQVLPELKIDFKYTDDLPVENKHLQEALKFFQAHPESSGVRDAISCKRMYPKATDFHKFVKGAKWEESF</sequence>
<name>A0AAD5UCX5_9FUNG</name>
<keyword evidence="2" id="KW-0521">NADP</keyword>
<dbReference type="AlphaFoldDB" id="A0AAD5UCX5"/>
<feature type="region of interest" description="Disordered" evidence="4">
    <location>
        <begin position="1"/>
        <end position="36"/>
    </location>
</feature>
<dbReference type="Gene3D" id="3.40.50.720">
    <property type="entry name" value="NAD(P)-binding Rossmann-like Domain"/>
    <property type="match status" value="1"/>
</dbReference>
<gene>
    <name evidence="6" type="ORF">HK103_007122</name>
</gene>
<dbReference type="Pfam" id="PF05368">
    <property type="entry name" value="NmrA"/>
    <property type="match status" value="1"/>
</dbReference>
<dbReference type="InterPro" id="IPR051164">
    <property type="entry name" value="NmrA-like_oxidored"/>
</dbReference>
<evidence type="ECO:0000313" key="7">
    <source>
        <dbReference type="Proteomes" id="UP001210925"/>
    </source>
</evidence>
<reference evidence="6" key="1">
    <citation type="submission" date="2020-05" db="EMBL/GenBank/DDBJ databases">
        <title>Phylogenomic resolution of chytrid fungi.</title>
        <authorList>
            <person name="Stajich J.E."/>
            <person name="Amses K."/>
            <person name="Simmons R."/>
            <person name="Seto K."/>
            <person name="Myers J."/>
            <person name="Bonds A."/>
            <person name="Quandt C.A."/>
            <person name="Barry K."/>
            <person name="Liu P."/>
            <person name="Grigoriev I."/>
            <person name="Longcore J.E."/>
            <person name="James T.Y."/>
        </authorList>
    </citation>
    <scope>NUCLEOTIDE SEQUENCE</scope>
    <source>
        <strain evidence="6">PLAUS21</strain>
    </source>
</reference>
<dbReference type="PANTHER" id="PTHR42748">
    <property type="entry name" value="NITROGEN METABOLITE REPRESSION PROTEIN NMRA FAMILY MEMBER"/>
    <property type="match status" value="1"/>
</dbReference>
<evidence type="ECO:0000256" key="1">
    <source>
        <dbReference type="ARBA" id="ARBA00006328"/>
    </source>
</evidence>
<dbReference type="Proteomes" id="UP001210925">
    <property type="component" value="Unassembled WGS sequence"/>
</dbReference>
<keyword evidence="7" id="KW-1185">Reference proteome</keyword>
<organism evidence="6 7">
    <name type="scientific">Boothiomyces macroporosus</name>
    <dbReference type="NCBI Taxonomy" id="261099"/>
    <lineage>
        <taxon>Eukaryota</taxon>
        <taxon>Fungi</taxon>
        <taxon>Fungi incertae sedis</taxon>
        <taxon>Chytridiomycota</taxon>
        <taxon>Chytridiomycota incertae sedis</taxon>
        <taxon>Chytridiomycetes</taxon>
        <taxon>Rhizophydiales</taxon>
        <taxon>Terramycetaceae</taxon>
        <taxon>Boothiomyces</taxon>
    </lineage>
</organism>
<evidence type="ECO:0000256" key="3">
    <source>
        <dbReference type="ARBA" id="ARBA00023002"/>
    </source>
</evidence>
<dbReference type="GO" id="GO:0016491">
    <property type="term" value="F:oxidoreductase activity"/>
    <property type="evidence" value="ECO:0007669"/>
    <property type="project" value="UniProtKB-KW"/>
</dbReference>
<dbReference type="SUPFAM" id="SSF51735">
    <property type="entry name" value="NAD(P)-binding Rossmann-fold domains"/>
    <property type="match status" value="1"/>
</dbReference>
<dbReference type="InterPro" id="IPR036291">
    <property type="entry name" value="NAD(P)-bd_dom_sf"/>
</dbReference>
<dbReference type="GO" id="GO:0005634">
    <property type="term" value="C:nucleus"/>
    <property type="evidence" value="ECO:0007669"/>
    <property type="project" value="TreeGrafter"/>
</dbReference>
<keyword evidence="3" id="KW-0560">Oxidoreductase</keyword>
<dbReference type="InterPro" id="IPR008030">
    <property type="entry name" value="NmrA-like"/>
</dbReference>
<evidence type="ECO:0000256" key="4">
    <source>
        <dbReference type="SAM" id="MobiDB-lite"/>
    </source>
</evidence>
<dbReference type="EMBL" id="JADGKB010000084">
    <property type="protein sequence ID" value="KAJ3254486.1"/>
    <property type="molecule type" value="Genomic_DNA"/>
</dbReference>
<feature type="domain" description="NmrA-like" evidence="5">
    <location>
        <begin position="35"/>
        <end position="257"/>
    </location>
</feature>
<dbReference type="Gene3D" id="3.90.25.10">
    <property type="entry name" value="UDP-galactose 4-epimerase, domain 1"/>
    <property type="match status" value="1"/>
</dbReference>
<evidence type="ECO:0000313" key="6">
    <source>
        <dbReference type="EMBL" id="KAJ3254486.1"/>
    </source>
</evidence>
<evidence type="ECO:0000259" key="5">
    <source>
        <dbReference type="Pfam" id="PF05368"/>
    </source>
</evidence>
<feature type="compositionally biased region" description="Basic and acidic residues" evidence="4">
    <location>
        <begin position="23"/>
        <end position="36"/>
    </location>
</feature>
<protein>
    <recommendedName>
        <fullName evidence="5">NmrA-like domain-containing protein</fullName>
    </recommendedName>
</protein>
<feature type="compositionally biased region" description="Basic residues" evidence="4">
    <location>
        <begin position="13"/>
        <end position="22"/>
    </location>
</feature>
<evidence type="ECO:0000256" key="2">
    <source>
        <dbReference type="ARBA" id="ARBA00022857"/>
    </source>
</evidence>
<feature type="compositionally biased region" description="Basic and acidic residues" evidence="4">
    <location>
        <begin position="1"/>
        <end position="12"/>
    </location>
</feature>
<comment type="similarity">
    <text evidence="1">Belongs to the NmrA-type oxidoreductase family.</text>
</comment>